<accession>A0A6G9I9J9</accession>
<feature type="transmembrane region" description="Helical" evidence="1">
    <location>
        <begin position="288"/>
        <end position="311"/>
    </location>
</feature>
<dbReference type="AlphaFoldDB" id="A0A6G9I9J9"/>
<keyword evidence="1" id="KW-1133">Transmembrane helix</keyword>
<organism evidence="2 3">
    <name type="scientific">Zophobihabitans entericus</name>
    <dbReference type="NCBI Taxonomy" id="1635327"/>
    <lineage>
        <taxon>Bacteria</taxon>
        <taxon>Pseudomonadati</taxon>
        <taxon>Pseudomonadota</taxon>
        <taxon>Gammaproteobacteria</taxon>
        <taxon>Orbales</taxon>
        <taxon>Orbaceae</taxon>
        <taxon>Zophobihabitans</taxon>
    </lineage>
</organism>
<feature type="transmembrane region" description="Helical" evidence="1">
    <location>
        <begin position="12"/>
        <end position="33"/>
    </location>
</feature>
<dbReference type="InParanoid" id="A0A6G9I9J9"/>
<keyword evidence="1" id="KW-0812">Transmembrane</keyword>
<name>A0A6G9I9J9_9GAMM</name>
<dbReference type="KEGG" id="orb:IPMB12_03930"/>
<dbReference type="Proteomes" id="UP000501168">
    <property type="component" value="Chromosome"/>
</dbReference>
<feature type="transmembrane region" description="Helical" evidence="1">
    <location>
        <begin position="175"/>
        <end position="198"/>
    </location>
</feature>
<proteinExistence type="predicted"/>
<sequence>MSTARSFFKLPILFTLINYVLLRIGHLVMLWFSSGFRAEDFQSGFMARFIFNSMASTLHELFIYFVIVAIACYYAKLHEVTKRNIVIILIGAICATILNLLLTFFWKSAGLLLFNTLSLLSQSWIVLTTVITLTTWLFYLTSLMLVALLIFFLLRWCVRSEQQTSSLFEMNAANLSIIHNMLFSGTIVALFMYFVTAIPNYIFPTYSDDLVHFVLVLLCLLLISGLHLFFIYFFVQPCFSQSYSTLQIIRLLKSIGIIVGILCVAMFITIIVIEVIFYLYLADQGFEIMIPFMIASFTALLVVYYVILLTCSRFAVRRYFSV</sequence>
<feature type="transmembrane region" description="Helical" evidence="1">
    <location>
        <begin position="210"/>
        <end position="235"/>
    </location>
</feature>
<evidence type="ECO:0000256" key="1">
    <source>
        <dbReference type="SAM" id="Phobius"/>
    </source>
</evidence>
<dbReference type="RefSeq" id="WP_166915154.1">
    <property type="nucleotide sequence ID" value="NZ_CP050253.1"/>
</dbReference>
<feature type="transmembrane region" description="Helical" evidence="1">
    <location>
        <begin position="255"/>
        <end position="282"/>
    </location>
</feature>
<protein>
    <submittedName>
        <fullName evidence="2">Uncharacterized protein</fullName>
    </submittedName>
</protein>
<keyword evidence="1" id="KW-0472">Membrane</keyword>
<keyword evidence="3" id="KW-1185">Reference proteome</keyword>
<evidence type="ECO:0000313" key="3">
    <source>
        <dbReference type="Proteomes" id="UP000501168"/>
    </source>
</evidence>
<feature type="transmembrane region" description="Helical" evidence="1">
    <location>
        <begin position="53"/>
        <end position="74"/>
    </location>
</feature>
<reference evidence="2 3" key="1">
    <citation type="submission" date="2020-03" db="EMBL/GenBank/DDBJ databases">
        <title>Complete genome sequence of Orbus sp. IPMB12 (BCRC 80908).</title>
        <authorList>
            <person name="Lo W.-S."/>
            <person name="Chang T.-H."/>
            <person name="Kuo C.-H."/>
        </authorList>
    </citation>
    <scope>NUCLEOTIDE SEQUENCE [LARGE SCALE GENOMIC DNA]</scope>
    <source>
        <strain evidence="2 3">IPMB12</strain>
    </source>
</reference>
<gene>
    <name evidence="2" type="ORF">IPMB12_03930</name>
</gene>
<feature type="transmembrane region" description="Helical" evidence="1">
    <location>
        <begin position="86"/>
        <end position="106"/>
    </location>
</feature>
<evidence type="ECO:0000313" key="2">
    <source>
        <dbReference type="EMBL" id="QIQ20905.1"/>
    </source>
</evidence>
<dbReference type="EMBL" id="CP050253">
    <property type="protein sequence ID" value="QIQ20905.1"/>
    <property type="molecule type" value="Genomic_DNA"/>
</dbReference>
<feature type="transmembrane region" description="Helical" evidence="1">
    <location>
        <begin position="126"/>
        <end position="154"/>
    </location>
</feature>